<name>A0ABR3V9F2_HUMIN</name>
<sequence length="103" mass="10739">MSNLAASRKGPLLIAGGVLAGLVYFTYGGRSQPRPVARNQGSVSETLQAAAGTGGPRARDDQAASQASDVEKKDTRVYSASPSAYSKRDVDKVRGEGQLNDGR</sequence>
<feature type="compositionally biased region" description="Basic and acidic residues" evidence="1">
    <location>
        <begin position="86"/>
        <end position="95"/>
    </location>
</feature>
<evidence type="ECO:0000256" key="2">
    <source>
        <dbReference type="SAM" id="Phobius"/>
    </source>
</evidence>
<keyword evidence="2" id="KW-1133">Transmembrane helix</keyword>
<accession>A0ABR3V9F2</accession>
<organism evidence="3 4">
    <name type="scientific">Humicola insolens</name>
    <name type="common">Soft-rot fungus</name>
    <dbReference type="NCBI Taxonomy" id="85995"/>
    <lineage>
        <taxon>Eukaryota</taxon>
        <taxon>Fungi</taxon>
        <taxon>Dikarya</taxon>
        <taxon>Ascomycota</taxon>
        <taxon>Pezizomycotina</taxon>
        <taxon>Sordariomycetes</taxon>
        <taxon>Sordariomycetidae</taxon>
        <taxon>Sordariales</taxon>
        <taxon>Chaetomiaceae</taxon>
        <taxon>Mycothermus</taxon>
    </lineage>
</organism>
<proteinExistence type="predicted"/>
<keyword evidence="4" id="KW-1185">Reference proteome</keyword>
<reference evidence="3 4" key="1">
    <citation type="journal article" date="2024" name="Commun. Biol.">
        <title>Comparative genomic analysis of thermophilic fungi reveals convergent evolutionary adaptations and gene losses.</title>
        <authorList>
            <person name="Steindorff A.S."/>
            <person name="Aguilar-Pontes M.V."/>
            <person name="Robinson A.J."/>
            <person name="Andreopoulos B."/>
            <person name="LaButti K."/>
            <person name="Kuo A."/>
            <person name="Mondo S."/>
            <person name="Riley R."/>
            <person name="Otillar R."/>
            <person name="Haridas S."/>
            <person name="Lipzen A."/>
            <person name="Grimwood J."/>
            <person name="Schmutz J."/>
            <person name="Clum A."/>
            <person name="Reid I.D."/>
            <person name="Moisan M.C."/>
            <person name="Butler G."/>
            <person name="Nguyen T.T.M."/>
            <person name="Dewar K."/>
            <person name="Conant G."/>
            <person name="Drula E."/>
            <person name="Henrissat B."/>
            <person name="Hansel C."/>
            <person name="Singer S."/>
            <person name="Hutchinson M.I."/>
            <person name="de Vries R.P."/>
            <person name="Natvig D.O."/>
            <person name="Powell A.J."/>
            <person name="Tsang A."/>
            <person name="Grigoriev I.V."/>
        </authorList>
    </citation>
    <scope>NUCLEOTIDE SEQUENCE [LARGE SCALE GENOMIC DNA]</scope>
    <source>
        <strain evidence="3 4">CBS 620.91</strain>
    </source>
</reference>
<gene>
    <name evidence="3" type="ORF">VTJ49DRAFT_3109</name>
</gene>
<feature type="region of interest" description="Disordered" evidence="1">
    <location>
        <begin position="30"/>
        <end position="103"/>
    </location>
</feature>
<dbReference type="Proteomes" id="UP001583172">
    <property type="component" value="Unassembled WGS sequence"/>
</dbReference>
<evidence type="ECO:0000313" key="3">
    <source>
        <dbReference type="EMBL" id="KAL1838061.1"/>
    </source>
</evidence>
<evidence type="ECO:0000256" key="1">
    <source>
        <dbReference type="SAM" id="MobiDB-lite"/>
    </source>
</evidence>
<protein>
    <submittedName>
        <fullName evidence="3">Uncharacterized protein</fullName>
    </submittedName>
</protein>
<dbReference type="EMBL" id="JAZGSY010000241">
    <property type="protein sequence ID" value="KAL1838061.1"/>
    <property type="molecule type" value="Genomic_DNA"/>
</dbReference>
<comment type="caution">
    <text evidence="3">The sequence shown here is derived from an EMBL/GenBank/DDBJ whole genome shotgun (WGS) entry which is preliminary data.</text>
</comment>
<evidence type="ECO:0000313" key="4">
    <source>
        <dbReference type="Proteomes" id="UP001583172"/>
    </source>
</evidence>
<feature type="transmembrane region" description="Helical" evidence="2">
    <location>
        <begin position="12"/>
        <end position="29"/>
    </location>
</feature>
<keyword evidence="2" id="KW-0812">Transmembrane</keyword>
<keyword evidence="2" id="KW-0472">Membrane</keyword>